<evidence type="ECO:0000313" key="2">
    <source>
        <dbReference type="Proteomes" id="UP001141552"/>
    </source>
</evidence>
<name>A0A9Q0GI10_9ROSI</name>
<gene>
    <name evidence="1" type="ORF">Tsubulata_030390</name>
</gene>
<dbReference type="EMBL" id="JAKUCV010000320">
    <property type="protein sequence ID" value="KAJ4850450.1"/>
    <property type="molecule type" value="Genomic_DNA"/>
</dbReference>
<protein>
    <submittedName>
        <fullName evidence="1">Uncharacterized protein</fullName>
    </submittedName>
</protein>
<dbReference type="AlphaFoldDB" id="A0A9Q0GI10"/>
<keyword evidence="2" id="KW-1185">Reference proteome</keyword>
<sequence>MMLYERKLFYILMNKSINLMKKKRLNYLFGAYVWLRRERKWMEGYKYGYYIKKKNEYFSGHLNELFYSLFPSIQ</sequence>
<organism evidence="1 2">
    <name type="scientific">Turnera subulata</name>
    <dbReference type="NCBI Taxonomy" id="218843"/>
    <lineage>
        <taxon>Eukaryota</taxon>
        <taxon>Viridiplantae</taxon>
        <taxon>Streptophyta</taxon>
        <taxon>Embryophyta</taxon>
        <taxon>Tracheophyta</taxon>
        <taxon>Spermatophyta</taxon>
        <taxon>Magnoliopsida</taxon>
        <taxon>eudicotyledons</taxon>
        <taxon>Gunneridae</taxon>
        <taxon>Pentapetalae</taxon>
        <taxon>rosids</taxon>
        <taxon>fabids</taxon>
        <taxon>Malpighiales</taxon>
        <taxon>Passifloraceae</taxon>
        <taxon>Turnera</taxon>
    </lineage>
</organism>
<accession>A0A9Q0GI10</accession>
<evidence type="ECO:0000313" key="1">
    <source>
        <dbReference type="EMBL" id="KAJ4850450.1"/>
    </source>
</evidence>
<proteinExistence type="predicted"/>
<dbReference type="Proteomes" id="UP001141552">
    <property type="component" value="Unassembled WGS sequence"/>
</dbReference>
<reference evidence="1" key="1">
    <citation type="submission" date="2022-02" db="EMBL/GenBank/DDBJ databases">
        <authorList>
            <person name="Henning P.M."/>
            <person name="McCubbin A.G."/>
            <person name="Shore J.S."/>
        </authorList>
    </citation>
    <scope>NUCLEOTIDE SEQUENCE</scope>
    <source>
        <strain evidence="1">F60SS</strain>
        <tissue evidence="1">Leaves</tissue>
    </source>
</reference>
<comment type="caution">
    <text evidence="1">The sequence shown here is derived from an EMBL/GenBank/DDBJ whole genome shotgun (WGS) entry which is preliminary data.</text>
</comment>
<reference evidence="1" key="2">
    <citation type="journal article" date="2023" name="Plants (Basel)">
        <title>Annotation of the Turnera subulata (Passifloraceae) Draft Genome Reveals the S-Locus Evolved after the Divergence of Turneroideae from Passifloroideae in a Stepwise Manner.</title>
        <authorList>
            <person name="Henning P.M."/>
            <person name="Roalson E.H."/>
            <person name="Mir W."/>
            <person name="McCubbin A.G."/>
            <person name="Shore J.S."/>
        </authorList>
    </citation>
    <scope>NUCLEOTIDE SEQUENCE</scope>
    <source>
        <strain evidence="1">F60SS</strain>
    </source>
</reference>